<keyword evidence="3" id="KW-0274">FAD</keyword>
<evidence type="ECO:0000256" key="2">
    <source>
        <dbReference type="ARBA" id="ARBA00022630"/>
    </source>
</evidence>
<dbReference type="GO" id="GO:0016651">
    <property type="term" value="F:oxidoreductase activity, acting on NAD(P)H"/>
    <property type="evidence" value="ECO:0007669"/>
    <property type="project" value="TreeGrafter"/>
</dbReference>
<dbReference type="PRINTS" id="PR00411">
    <property type="entry name" value="PNDRDTASEI"/>
</dbReference>
<dbReference type="GO" id="GO:0005737">
    <property type="term" value="C:cytoplasm"/>
    <property type="evidence" value="ECO:0007669"/>
    <property type="project" value="TreeGrafter"/>
</dbReference>
<dbReference type="InterPro" id="IPR028202">
    <property type="entry name" value="Reductase_C"/>
</dbReference>
<dbReference type="PANTHER" id="PTHR43557">
    <property type="entry name" value="APOPTOSIS-INDUCING FACTOR 1"/>
    <property type="match status" value="1"/>
</dbReference>
<keyword evidence="4" id="KW-0560">Oxidoreductase</keyword>
<organism evidence="7 8">
    <name type="scientific">Advenella kashmirensis</name>
    <dbReference type="NCBI Taxonomy" id="310575"/>
    <lineage>
        <taxon>Bacteria</taxon>
        <taxon>Pseudomonadati</taxon>
        <taxon>Pseudomonadota</taxon>
        <taxon>Betaproteobacteria</taxon>
        <taxon>Burkholderiales</taxon>
        <taxon>Alcaligenaceae</taxon>
    </lineage>
</organism>
<evidence type="ECO:0000256" key="4">
    <source>
        <dbReference type="ARBA" id="ARBA00023002"/>
    </source>
</evidence>
<keyword evidence="2" id="KW-0285">Flavoprotein</keyword>
<dbReference type="InterPro" id="IPR016156">
    <property type="entry name" value="FAD/NAD-linked_Rdtase_dimer_sf"/>
</dbReference>
<protein>
    <submittedName>
        <fullName evidence="7">Ferredoxin reductase</fullName>
    </submittedName>
</protein>
<evidence type="ECO:0000259" key="5">
    <source>
        <dbReference type="Pfam" id="PF07992"/>
    </source>
</evidence>
<dbReference type="AlphaFoldDB" id="A0A356LH33"/>
<dbReference type="Proteomes" id="UP000264036">
    <property type="component" value="Unassembled WGS sequence"/>
</dbReference>
<evidence type="ECO:0000259" key="6">
    <source>
        <dbReference type="Pfam" id="PF14759"/>
    </source>
</evidence>
<dbReference type="EMBL" id="DOEK01000028">
    <property type="protein sequence ID" value="HBP29891.1"/>
    <property type="molecule type" value="Genomic_DNA"/>
</dbReference>
<dbReference type="InterPro" id="IPR036188">
    <property type="entry name" value="FAD/NAD-bd_sf"/>
</dbReference>
<sequence>MPEQNSNQTILIVGNGQAAAMAVQHLRSLAFTGCIKVVGQEPYPAYERPPLSKAMLADPAADVSSICIHSRDFYDTAKIELILGKSVTRIDPGRNVALLEDGQQISYDYCLFATGGQARQLPAYPYGSPCVHYIRTADDALRLRQALRPDSRVAILGGGFLGMELASTARALDATVHVIEAATALLTRNAPTVFSQWLQERARHLGITLHLGTKIAASQMCLQSSTLKLELDNGHPLGADHLIVAIGMNPNSDIAAGSGVTVCPQTKGIEVDSHGRTNISNVFAAGDCATQVDPDTGARVRMESWQNANEQARIAADAILGITPKAAAFPWFWTDQLSCNIQMLGASVADLQFLVRGEIDAHATTPEFLLLGLKDNIPHYALAVNAGGQLRAIRSLLEKKVAIDPAAFSNTEIPIKQFVKKATAAAVM</sequence>
<dbReference type="Gene3D" id="3.50.50.60">
    <property type="entry name" value="FAD/NAD(P)-binding domain"/>
    <property type="match status" value="2"/>
</dbReference>
<dbReference type="Pfam" id="PF14759">
    <property type="entry name" value="Reductase_C"/>
    <property type="match status" value="1"/>
</dbReference>
<dbReference type="InterPro" id="IPR023753">
    <property type="entry name" value="FAD/NAD-binding_dom"/>
</dbReference>
<name>A0A356LH33_9BURK</name>
<dbReference type="SUPFAM" id="SSF51905">
    <property type="entry name" value="FAD/NAD(P)-binding domain"/>
    <property type="match status" value="2"/>
</dbReference>
<evidence type="ECO:0000256" key="3">
    <source>
        <dbReference type="ARBA" id="ARBA00022827"/>
    </source>
</evidence>
<dbReference type="Pfam" id="PF07992">
    <property type="entry name" value="Pyr_redox_2"/>
    <property type="match status" value="1"/>
</dbReference>
<dbReference type="SUPFAM" id="SSF55424">
    <property type="entry name" value="FAD/NAD-linked reductases, dimerisation (C-terminal) domain"/>
    <property type="match status" value="1"/>
</dbReference>
<evidence type="ECO:0000313" key="7">
    <source>
        <dbReference type="EMBL" id="HBP29891.1"/>
    </source>
</evidence>
<proteinExistence type="predicted"/>
<evidence type="ECO:0000256" key="1">
    <source>
        <dbReference type="ARBA" id="ARBA00001974"/>
    </source>
</evidence>
<feature type="domain" description="FAD/NAD(P)-binding" evidence="5">
    <location>
        <begin position="10"/>
        <end position="312"/>
    </location>
</feature>
<gene>
    <name evidence="7" type="ORF">DD666_10805</name>
</gene>
<comment type="caution">
    <text evidence="7">The sequence shown here is derived from an EMBL/GenBank/DDBJ whole genome shotgun (WGS) entry which is preliminary data.</text>
</comment>
<dbReference type="InterPro" id="IPR050446">
    <property type="entry name" value="FAD-oxidoreductase/Apoptosis"/>
</dbReference>
<accession>A0A356LH33</accession>
<reference evidence="7 8" key="1">
    <citation type="journal article" date="2018" name="Nat. Biotechnol.">
        <title>A standardized bacterial taxonomy based on genome phylogeny substantially revises the tree of life.</title>
        <authorList>
            <person name="Parks D.H."/>
            <person name="Chuvochina M."/>
            <person name="Waite D.W."/>
            <person name="Rinke C."/>
            <person name="Skarshewski A."/>
            <person name="Chaumeil P.A."/>
            <person name="Hugenholtz P."/>
        </authorList>
    </citation>
    <scope>NUCLEOTIDE SEQUENCE [LARGE SCALE GENOMIC DNA]</scope>
    <source>
        <strain evidence="7">UBA10707</strain>
    </source>
</reference>
<feature type="domain" description="Reductase C-terminal" evidence="6">
    <location>
        <begin position="331"/>
        <end position="418"/>
    </location>
</feature>
<dbReference type="PRINTS" id="PR00368">
    <property type="entry name" value="FADPNR"/>
</dbReference>
<dbReference type="PANTHER" id="PTHR43557:SF2">
    <property type="entry name" value="RIESKE DOMAIN-CONTAINING PROTEIN-RELATED"/>
    <property type="match status" value="1"/>
</dbReference>
<comment type="cofactor">
    <cofactor evidence="1">
        <name>FAD</name>
        <dbReference type="ChEBI" id="CHEBI:57692"/>
    </cofactor>
</comment>
<evidence type="ECO:0000313" key="8">
    <source>
        <dbReference type="Proteomes" id="UP000264036"/>
    </source>
</evidence>
<dbReference type="Gene3D" id="3.30.390.30">
    <property type="match status" value="1"/>
</dbReference>